<protein>
    <submittedName>
        <fullName evidence="2">Uncharacterized protein</fullName>
    </submittedName>
</protein>
<keyword evidence="1" id="KW-1133">Transmembrane helix</keyword>
<evidence type="ECO:0000313" key="2">
    <source>
        <dbReference type="EMBL" id="EYE90021.1"/>
    </source>
</evidence>
<dbReference type="EMBL" id="KK088480">
    <property type="protein sequence ID" value="EYE90021.1"/>
    <property type="molecule type" value="Genomic_DNA"/>
</dbReference>
<gene>
    <name evidence="2" type="ORF">EURHEDRAFT_417859</name>
</gene>
<dbReference type="RefSeq" id="XP_040633711.1">
    <property type="nucleotide sequence ID" value="XM_040783299.1"/>
</dbReference>
<feature type="transmembrane region" description="Helical" evidence="1">
    <location>
        <begin position="234"/>
        <end position="254"/>
    </location>
</feature>
<evidence type="ECO:0000313" key="3">
    <source>
        <dbReference type="Proteomes" id="UP000019804"/>
    </source>
</evidence>
<feature type="transmembrane region" description="Helical" evidence="1">
    <location>
        <begin position="302"/>
        <end position="323"/>
    </location>
</feature>
<reference evidence="3" key="1">
    <citation type="journal article" date="2014" name="Nat. Commun.">
        <title>Genomic adaptations of the halophilic Dead Sea filamentous fungus Eurotium rubrum.</title>
        <authorList>
            <person name="Kis-Papo T."/>
            <person name="Weig A.R."/>
            <person name="Riley R."/>
            <person name="Persoh D."/>
            <person name="Salamov A."/>
            <person name="Sun H."/>
            <person name="Lipzen A."/>
            <person name="Wasser S.P."/>
            <person name="Rambold G."/>
            <person name="Grigoriev I.V."/>
            <person name="Nevo E."/>
        </authorList>
    </citation>
    <scope>NUCLEOTIDE SEQUENCE [LARGE SCALE GENOMIC DNA]</scope>
    <source>
        <strain evidence="3">CBS 135680</strain>
    </source>
</reference>
<dbReference type="Proteomes" id="UP000019804">
    <property type="component" value="Unassembled WGS sequence"/>
</dbReference>
<accession>A0A017RZM8</accession>
<sequence length="360" mass="41059">MCEPQNLLHRRRKYPLEVSEDERILEGTASTLLRLRFSILETLRTHGTYEDLQTFQQFIKDDLDKITRDGSPESLPFKIRVTKYAKNLSSEDLDRIVSKPIKSDWYRDAIHMRIAACETAREEEEVQNFQFFDETHYCAQDSAYKELRDIVDISETLCMHVEKAAASGCLQKHIKFLKEQLQKMHENTEEGREYLGIEHKPLGFPNDAGQEKIPNGPSNSPRITSIEQPKARSALAFLVPVICTLSAIPAYFAWDHAENNPGRATDSNFLQLLASAPIQLLGIFTALWPIIKNFRPDRAAWIQSWTLAILSFCLTIAAVPLYLLASASWSAMSLFAGSFMQSFLQLQLILGIPRQKVHED</sequence>
<name>A0A017RZM8_ASPRC</name>
<keyword evidence="3" id="KW-1185">Reference proteome</keyword>
<dbReference type="GeneID" id="63698423"/>
<feature type="transmembrane region" description="Helical" evidence="1">
    <location>
        <begin position="269"/>
        <end position="290"/>
    </location>
</feature>
<dbReference type="HOGENOM" id="CLU_855233_0_0_1"/>
<organism evidence="2 3">
    <name type="scientific">Aspergillus ruber (strain CBS 135680)</name>
    <dbReference type="NCBI Taxonomy" id="1388766"/>
    <lineage>
        <taxon>Eukaryota</taxon>
        <taxon>Fungi</taxon>
        <taxon>Dikarya</taxon>
        <taxon>Ascomycota</taxon>
        <taxon>Pezizomycotina</taxon>
        <taxon>Eurotiomycetes</taxon>
        <taxon>Eurotiomycetidae</taxon>
        <taxon>Eurotiales</taxon>
        <taxon>Aspergillaceae</taxon>
        <taxon>Aspergillus</taxon>
        <taxon>Aspergillus subgen. Aspergillus</taxon>
    </lineage>
</organism>
<evidence type="ECO:0000256" key="1">
    <source>
        <dbReference type="SAM" id="Phobius"/>
    </source>
</evidence>
<keyword evidence="1" id="KW-0812">Transmembrane</keyword>
<keyword evidence="1" id="KW-0472">Membrane</keyword>
<dbReference type="OrthoDB" id="3502958at2759"/>
<proteinExistence type="predicted"/>
<dbReference type="AlphaFoldDB" id="A0A017RZM8"/>